<dbReference type="Proteomes" id="UP001419268">
    <property type="component" value="Unassembled WGS sequence"/>
</dbReference>
<proteinExistence type="predicted"/>
<gene>
    <name evidence="1" type="ORF">Scep_027636</name>
</gene>
<keyword evidence="2" id="KW-1185">Reference proteome</keyword>
<protein>
    <recommendedName>
        <fullName evidence="3">Craniofacial development protein 2-like</fullName>
    </recommendedName>
</protein>
<dbReference type="InterPro" id="IPR027124">
    <property type="entry name" value="Swc5/CFDP1/2"/>
</dbReference>
<organism evidence="1 2">
    <name type="scientific">Stephania cephalantha</name>
    <dbReference type="NCBI Taxonomy" id="152367"/>
    <lineage>
        <taxon>Eukaryota</taxon>
        <taxon>Viridiplantae</taxon>
        <taxon>Streptophyta</taxon>
        <taxon>Embryophyta</taxon>
        <taxon>Tracheophyta</taxon>
        <taxon>Spermatophyta</taxon>
        <taxon>Magnoliopsida</taxon>
        <taxon>Ranunculales</taxon>
        <taxon>Menispermaceae</taxon>
        <taxon>Menispermoideae</taxon>
        <taxon>Cissampelideae</taxon>
        <taxon>Stephania</taxon>
    </lineage>
</organism>
<sequence length="202" mass="23038">MIRRRVNIACLQETKWVGEKSREIGSTGFKLWYTGIDRKCNGVGIVVDNDYKDKVVEVKRMEDRLILVKLIIGDEKINILSAYAPQVGLSESIKRKFWDDMDGFMQSIPLDEKVFIGGDLNGHVGASNDRFERVHGGFGYGNRNEEGESILEFASTYDLLLANTSFKKRESHIITFSSGHNKSQIDFLLTRKIDRKICRDAK</sequence>
<dbReference type="InterPro" id="IPR036691">
    <property type="entry name" value="Endo/exonu/phosph_ase_sf"/>
</dbReference>
<dbReference type="AlphaFoldDB" id="A0AAP0EGR6"/>
<dbReference type="SUPFAM" id="SSF56219">
    <property type="entry name" value="DNase I-like"/>
    <property type="match status" value="1"/>
</dbReference>
<dbReference type="Gene3D" id="3.60.10.10">
    <property type="entry name" value="Endonuclease/exonuclease/phosphatase"/>
    <property type="match status" value="1"/>
</dbReference>
<dbReference type="PANTHER" id="PTHR23227">
    <property type="entry name" value="BUCENTAUR RELATED"/>
    <property type="match status" value="1"/>
</dbReference>
<reference evidence="1 2" key="1">
    <citation type="submission" date="2024-01" db="EMBL/GenBank/DDBJ databases">
        <title>Genome assemblies of Stephania.</title>
        <authorList>
            <person name="Yang L."/>
        </authorList>
    </citation>
    <scope>NUCLEOTIDE SEQUENCE [LARGE SCALE GENOMIC DNA]</scope>
    <source>
        <strain evidence="1">JXDWG</strain>
        <tissue evidence="1">Leaf</tissue>
    </source>
</reference>
<name>A0AAP0EGR6_9MAGN</name>
<comment type="caution">
    <text evidence="1">The sequence shown here is derived from an EMBL/GenBank/DDBJ whole genome shotgun (WGS) entry which is preliminary data.</text>
</comment>
<dbReference type="PANTHER" id="PTHR23227:SF67">
    <property type="entry name" value="CRANIOFACIAL DEVELOPMENT PROTEIN 2-LIKE"/>
    <property type="match status" value="1"/>
</dbReference>
<evidence type="ECO:0008006" key="3">
    <source>
        <dbReference type="Google" id="ProtNLM"/>
    </source>
</evidence>
<dbReference type="EMBL" id="JBBNAG010000012">
    <property type="protein sequence ID" value="KAK9088554.1"/>
    <property type="molecule type" value="Genomic_DNA"/>
</dbReference>
<evidence type="ECO:0000313" key="1">
    <source>
        <dbReference type="EMBL" id="KAK9088554.1"/>
    </source>
</evidence>
<accession>A0AAP0EGR6</accession>
<evidence type="ECO:0000313" key="2">
    <source>
        <dbReference type="Proteomes" id="UP001419268"/>
    </source>
</evidence>